<keyword evidence="2" id="KW-1185">Reference proteome</keyword>
<reference evidence="2" key="2">
    <citation type="submission" date="2019-10" db="EMBL/GenBank/DDBJ databases">
        <title>A de novo genome assembly of a pear dwarfing rootstock.</title>
        <authorList>
            <person name="Wang F."/>
            <person name="Wang J."/>
            <person name="Li S."/>
            <person name="Zhang Y."/>
            <person name="Fang M."/>
            <person name="Ma L."/>
            <person name="Zhao Y."/>
            <person name="Jiang S."/>
        </authorList>
    </citation>
    <scope>NUCLEOTIDE SEQUENCE [LARGE SCALE GENOMIC DNA]</scope>
</reference>
<accession>A0A5N5F2F3</accession>
<organism evidence="1 2">
    <name type="scientific">Pyrus ussuriensis x Pyrus communis</name>
    <dbReference type="NCBI Taxonomy" id="2448454"/>
    <lineage>
        <taxon>Eukaryota</taxon>
        <taxon>Viridiplantae</taxon>
        <taxon>Streptophyta</taxon>
        <taxon>Embryophyta</taxon>
        <taxon>Tracheophyta</taxon>
        <taxon>Spermatophyta</taxon>
        <taxon>Magnoliopsida</taxon>
        <taxon>eudicotyledons</taxon>
        <taxon>Gunneridae</taxon>
        <taxon>Pentapetalae</taxon>
        <taxon>rosids</taxon>
        <taxon>fabids</taxon>
        <taxon>Rosales</taxon>
        <taxon>Rosaceae</taxon>
        <taxon>Amygdaloideae</taxon>
        <taxon>Maleae</taxon>
        <taxon>Pyrus</taxon>
    </lineage>
</organism>
<gene>
    <name evidence="1" type="ORF">D8674_030820</name>
</gene>
<reference evidence="1 2" key="1">
    <citation type="submission" date="2019-09" db="EMBL/GenBank/DDBJ databases">
        <authorList>
            <person name="Ou C."/>
        </authorList>
    </citation>
    <scope>NUCLEOTIDE SEQUENCE [LARGE SCALE GENOMIC DNA]</scope>
    <source>
        <strain evidence="1">S2</strain>
        <tissue evidence="1">Leaf</tissue>
    </source>
</reference>
<dbReference type="EMBL" id="SMOL01000781">
    <property type="protein sequence ID" value="KAB2595370.1"/>
    <property type="molecule type" value="Genomic_DNA"/>
</dbReference>
<proteinExistence type="predicted"/>
<dbReference type="Proteomes" id="UP000327157">
    <property type="component" value="Chromosome 7"/>
</dbReference>
<sequence>MSSPLNSISRGGAWKLVSGRVLYLQFGYWNDEREEEEEKEEENGMLVSDGGGLGFYVSFLFLFFSDS</sequence>
<name>A0A5N5F2F3_9ROSA</name>
<evidence type="ECO:0000313" key="2">
    <source>
        <dbReference type="Proteomes" id="UP000327157"/>
    </source>
</evidence>
<evidence type="ECO:0000313" key="1">
    <source>
        <dbReference type="EMBL" id="KAB2595370.1"/>
    </source>
</evidence>
<protein>
    <submittedName>
        <fullName evidence="1">Uncharacterized protein</fullName>
    </submittedName>
</protein>
<reference evidence="1 2" key="3">
    <citation type="submission" date="2019-11" db="EMBL/GenBank/DDBJ databases">
        <title>A de novo genome assembly of a pear dwarfing rootstock.</title>
        <authorList>
            <person name="Wang F."/>
            <person name="Wang J."/>
            <person name="Li S."/>
            <person name="Zhang Y."/>
            <person name="Fang M."/>
            <person name="Ma L."/>
            <person name="Zhao Y."/>
            <person name="Jiang S."/>
        </authorList>
    </citation>
    <scope>NUCLEOTIDE SEQUENCE [LARGE SCALE GENOMIC DNA]</scope>
    <source>
        <strain evidence="1">S2</strain>
        <tissue evidence="1">Leaf</tissue>
    </source>
</reference>
<dbReference type="AlphaFoldDB" id="A0A5N5F2F3"/>
<comment type="caution">
    <text evidence="1">The sequence shown here is derived from an EMBL/GenBank/DDBJ whole genome shotgun (WGS) entry which is preliminary data.</text>
</comment>